<evidence type="ECO:0000313" key="2">
    <source>
        <dbReference type="Ensembl" id="ENSELUP00000025370.2"/>
    </source>
</evidence>
<evidence type="ECO:0000313" key="3">
    <source>
        <dbReference type="Proteomes" id="UP000265140"/>
    </source>
</evidence>
<reference evidence="2" key="4">
    <citation type="submission" date="2025-09" db="UniProtKB">
        <authorList>
            <consortium name="Ensembl"/>
        </authorList>
    </citation>
    <scope>IDENTIFICATION</scope>
</reference>
<organism evidence="2 3">
    <name type="scientific">Esox lucius</name>
    <name type="common">Northern pike</name>
    <dbReference type="NCBI Taxonomy" id="8010"/>
    <lineage>
        <taxon>Eukaryota</taxon>
        <taxon>Metazoa</taxon>
        <taxon>Chordata</taxon>
        <taxon>Craniata</taxon>
        <taxon>Vertebrata</taxon>
        <taxon>Euteleostomi</taxon>
        <taxon>Actinopterygii</taxon>
        <taxon>Neopterygii</taxon>
        <taxon>Teleostei</taxon>
        <taxon>Protacanthopterygii</taxon>
        <taxon>Esociformes</taxon>
        <taxon>Esocidae</taxon>
        <taxon>Esox</taxon>
    </lineage>
</organism>
<feature type="chain" id="PRO_5044320281" evidence="1">
    <location>
        <begin position="17"/>
        <end position="156"/>
    </location>
</feature>
<reference evidence="3" key="1">
    <citation type="journal article" date="2014" name="PLoS ONE">
        <title>The genome and linkage map of the northern pike (Esox lucius): conserved synteny revealed between the salmonid sister group and the Neoteleostei.</title>
        <authorList>
            <person name="Rondeau E.B."/>
            <person name="Minkley D.R."/>
            <person name="Leong J.S."/>
            <person name="Messmer A.M."/>
            <person name="Jantzen J.R."/>
            <person name="von Schalburg K.R."/>
            <person name="Lemon C."/>
            <person name="Bird N.H."/>
            <person name="Koop B.F."/>
        </authorList>
    </citation>
    <scope>NUCLEOTIDE SEQUENCE</scope>
</reference>
<feature type="signal peptide" evidence="1">
    <location>
        <begin position="1"/>
        <end position="16"/>
    </location>
</feature>
<dbReference type="OMA" id="NCAQAIY"/>
<sequence length="156" mass="18585">MKTVALLFFAFELVYTAPTQDEHHLLKRIMDTVNDLLKTGPEFLSSIVPHQFDRERCGRKGPEDFCIAEKILTDINYTKYGIPENREIHRFLIQYNKFHPNNCTVDKDEEEEQLRALLEDLYCCAQVKYSRRNHKRAQRSADRNQWNIHQCAKQHF</sequence>
<protein>
    <submittedName>
        <fullName evidence="2">Uncharacterized protein</fullName>
    </submittedName>
</protein>
<dbReference type="AlphaFoldDB" id="A0A3P8Z9I4"/>
<reference evidence="2" key="2">
    <citation type="submission" date="2020-02" db="EMBL/GenBank/DDBJ databases">
        <title>Esox lucius (northern pike) genome, fEsoLuc1, primary haplotype.</title>
        <authorList>
            <person name="Myers G."/>
            <person name="Karagic N."/>
            <person name="Meyer A."/>
            <person name="Pippel M."/>
            <person name="Reichard M."/>
            <person name="Winkler S."/>
            <person name="Tracey A."/>
            <person name="Sims Y."/>
            <person name="Howe K."/>
            <person name="Rhie A."/>
            <person name="Formenti G."/>
            <person name="Durbin R."/>
            <person name="Fedrigo O."/>
            <person name="Jarvis E.D."/>
        </authorList>
    </citation>
    <scope>NUCLEOTIDE SEQUENCE [LARGE SCALE GENOMIC DNA]</scope>
</reference>
<dbReference type="Ensembl" id="ENSELUT00000037043.3">
    <property type="protein sequence ID" value="ENSELUP00000025370.2"/>
    <property type="gene ID" value="ENSELUG00000024034.3"/>
</dbReference>
<proteinExistence type="predicted"/>
<keyword evidence="1" id="KW-0732">Signal</keyword>
<dbReference type="InParanoid" id="A0A3P8Z9I4"/>
<evidence type="ECO:0000256" key="1">
    <source>
        <dbReference type="SAM" id="SignalP"/>
    </source>
</evidence>
<dbReference type="Bgee" id="ENSELUG00000024034">
    <property type="expression patterns" value="Expressed in stomach and 1 other cell type or tissue"/>
</dbReference>
<dbReference type="Proteomes" id="UP000265140">
    <property type="component" value="Chromosome 4"/>
</dbReference>
<keyword evidence="3" id="KW-1185">Reference proteome</keyword>
<dbReference type="GeneTree" id="ENSGT00940000178948"/>
<name>A0A3P8Z9I4_ESOLU</name>
<reference evidence="2" key="3">
    <citation type="submission" date="2025-08" db="UniProtKB">
        <authorList>
            <consortium name="Ensembl"/>
        </authorList>
    </citation>
    <scope>IDENTIFICATION</scope>
</reference>
<accession>A0A3P8Z9I4</accession>